<evidence type="ECO:0000313" key="1">
    <source>
        <dbReference type="EMBL" id="CNU44819.1"/>
    </source>
</evidence>
<dbReference type="AlphaFoldDB" id="A0A655D4S9"/>
<proteinExistence type="predicted"/>
<name>A0A655D4S9_SALET</name>
<reference evidence="1 2" key="1">
    <citation type="submission" date="2015-03" db="EMBL/GenBank/DDBJ databases">
        <authorList>
            <consortium name="Pathogen Informatics"/>
        </authorList>
    </citation>
    <scope>NUCLEOTIDE SEQUENCE [LARGE SCALE GENOMIC DNA]</scope>
    <source>
        <strain evidence="1 2">3476</strain>
    </source>
</reference>
<protein>
    <submittedName>
        <fullName evidence="1">Uncharacterized protein</fullName>
    </submittedName>
</protein>
<accession>A0A655D4S9</accession>
<evidence type="ECO:0000313" key="2">
    <source>
        <dbReference type="Proteomes" id="UP000039541"/>
    </source>
</evidence>
<dbReference type="EMBL" id="CQPC01000037">
    <property type="protein sequence ID" value="CNU44819.1"/>
    <property type="molecule type" value="Genomic_DNA"/>
</dbReference>
<organism evidence="1 2">
    <name type="scientific">Salmonella enterica subsp. enterica serovar Bovismorbificans</name>
    <dbReference type="NCBI Taxonomy" id="58097"/>
    <lineage>
        <taxon>Bacteria</taxon>
        <taxon>Pseudomonadati</taxon>
        <taxon>Pseudomonadota</taxon>
        <taxon>Gammaproteobacteria</taxon>
        <taxon>Enterobacterales</taxon>
        <taxon>Enterobacteriaceae</taxon>
        <taxon>Salmonella</taxon>
    </lineage>
</organism>
<gene>
    <name evidence="1" type="ORF">ERS008202_02765</name>
</gene>
<sequence length="49" mass="5593">MLHSLIDGQYRKVSCSRQASSIIERLHITQNGWWTIIVNHHPVNVILAG</sequence>
<dbReference type="Proteomes" id="UP000039541">
    <property type="component" value="Unassembled WGS sequence"/>
</dbReference>